<evidence type="ECO:0000256" key="1">
    <source>
        <dbReference type="SAM" id="MobiDB-lite"/>
    </source>
</evidence>
<feature type="compositionally biased region" description="Basic and acidic residues" evidence="1">
    <location>
        <begin position="112"/>
        <end position="127"/>
    </location>
</feature>
<proteinExistence type="predicted"/>
<evidence type="ECO:0000256" key="2">
    <source>
        <dbReference type="SAM" id="Phobius"/>
    </source>
</evidence>
<accession>A0A9P8WH55</accession>
<evidence type="ECO:0000313" key="3">
    <source>
        <dbReference type="EMBL" id="KAH6897403.1"/>
    </source>
</evidence>
<dbReference type="CDD" id="cd22997">
    <property type="entry name" value="GT_LH"/>
    <property type="match status" value="1"/>
</dbReference>
<dbReference type="PANTHER" id="PTHR36587">
    <property type="entry name" value="EXPRESSION SITE-ASSOCIATED GENE 3 (ESAG3)-LIKE PROTEIN"/>
    <property type="match status" value="1"/>
</dbReference>
<keyword evidence="2" id="KW-1133">Transmembrane helix</keyword>
<feature type="compositionally biased region" description="Basic and acidic residues" evidence="1">
    <location>
        <begin position="346"/>
        <end position="364"/>
    </location>
</feature>
<evidence type="ECO:0000313" key="4">
    <source>
        <dbReference type="Proteomes" id="UP000777438"/>
    </source>
</evidence>
<feature type="region of interest" description="Disordered" evidence="1">
    <location>
        <begin position="341"/>
        <end position="375"/>
    </location>
</feature>
<sequence>MDAELGEKRSRMARISQPGVMKHVVIRLVTNWVFLFVVAVFLIPCYWSISHYEVGPFGKDVAGPPHGRLQTIAPSTESPSASLSHHVDGELGPTLSESIAVVETATGVGGAQDEHVDHVKDEPKAPEEPIQPPPEEPKAPEEPIQPPSEEPKAHPGKPKGYQPKKPVPPRIYDLSNSPDSPDIPNPNPGTHRLVILIPIDSPDPNLCKLVFSAMANGYPNPILINWGGEGDRLYGGYDKSHIAKIVGSVEYMDEMMRDTAHPDDRIRDDDLVMIVDGLDLWWQLPPEVLIKRYHDINRKANERLAKQWGMPGRMPMEQTIVSAAQKRCWPAAGRGINMHCESLPESPERKDLYGPLTDTKEGGPRKQRSYTINGGTHIGPARDLRRFLRAAADRVSRIASHHPEVNTDQGPVGEVFGEQEIVRTWLREQPNRGEKSYFENPAMKIMLENFEYFFGLDYGQQIAIATNFKEDDGALIKLNDRPSLDHMAAQREINPVRLTGVPADLLDVQTPLRKYLPDQETGDWGNLTLYADFYAEAVPVIVHYNGDSPEYKMRRITWWDSTWYFPYLRKLVNKYLERPVELPILGEYVFGEHKVQYQALPSELIKRKPRRWVKEMATVGLPVLEFEDICKDKADQPKWYDEIFRDGLGPV</sequence>
<keyword evidence="4" id="KW-1185">Reference proteome</keyword>
<name>A0A9P8WH55_9HYPO</name>
<protein>
    <submittedName>
        <fullName evidence="3">Uncharacterized protein</fullName>
    </submittedName>
</protein>
<dbReference type="AlphaFoldDB" id="A0A9P8WH55"/>
<reference evidence="3 4" key="1">
    <citation type="journal article" date="2021" name="Nat. Commun.">
        <title>Genetic determinants of endophytism in the Arabidopsis root mycobiome.</title>
        <authorList>
            <person name="Mesny F."/>
            <person name="Miyauchi S."/>
            <person name="Thiergart T."/>
            <person name="Pickel B."/>
            <person name="Atanasova L."/>
            <person name="Karlsson M."/>
            <person name="Huettel B."/>
            <person name="Barry K.W."/>
            <person name="Haridas S."/>
            <person name="Chen C."/>
            <person name="Bauer D."/>
            <person name="Andreopoulos W."/>
            <person name="Pangilinan J."/>
            <person name="LaButti K."/>
            <person name="Riley R."/>
            <person name="Lipzen A."/>
            <person name="Clum A."/>
            <person name="Drula E."/>
            <person name="Henrissat B."/>
            <person name="Kohler A."/>
            <person name="Grigoriev I.V."/>
            <person name="Martin F.M."/>
            <person name="Hacquard S."/>
        </authorList>
    </citation>
    <scope>NUCLEOTIDE SEQUENCE [LARGE SCALE GENOMIC DNA]</scope>
    <source>
        <strain evidence="3 4">MPI-CAGE-CH-0241</strain>
    </source>
</reference>
<feature type="transmembrane region" description="Helical" evidence="2">
    <location>
        <begin position="24"/>
        <end position="49"/>
    </location>
</feature>
<gene>
    <name evidence="3" type="ORF">B0T10DRAFT_476763</name>
</gene>
<feature type="region of interest" description="Disordered" evidence="1">
    <location>
        <begin position="109"/>
        <end position="187"/>
    </location>
</feature>
<keyword evidence="2" id="KW-0472">Membrane</keyword>
<dbReference type="PANTHER" id="PTHR36587:SF2">
    <property type="entry name" value="EXPRESSION SITE-ASSOCIATED GENE 3 (ESAG3)-LIKE PROTEIN"/>
    <property type="match status" value="1"/>
</dbReference>
<organism evidence="3 4">
    <name type="scientific">Thelonectria olida</name>
    <dbReference type="NCBI Taxonomy" id="1576542"/>
    <lineage>
        <taxon>Eukaryota</taxon>
        <taxon>Fungi</taxon>
        <taxon>Dikarya</taxon>
        <taxon>Ascomycota</taxon>
        <taxon>Pezizomycotina</taxon>
        <taxon>Sordariomycetes</taxon>
        <taxon>Hypocreomycetidae</taxon>
        <taxon>Hypocreales</taxon>
        <taxon>Nectriaceae</taxon>
        <taxon>Thelonectria</taxon>
    </lineage>
</organism>
<keyword evidence="2" id="KW-0812">Transmembrane</keyword>
<dbReference type="Proteomes" id="UP000777438">
    <property type="component" value="Unassembled WGS sequence"/>
</dbReference>
<comment type="caution">
    <text evidence="3">The sequence shown here is derived from an EMBL/GenBank/DDBJ whole genome shotgun (WGS) entry which is preliminary data.</text>
</comment>
<dbReference type="OrthoDB" id="422736at2759"/>
<feature type="compositionally biased region" description="Polar residues" evidence="1">
    <location>
        <begin position="72"/>
        <end position="83"/>
    </location>
</feature>
<feature type="region of interest" description="Disordered" evidence="1">
    <location>
        <begin position="65"/>
        <end position="91"/>
    </location>
</feature>
<dbReference type="EMBL" id="JAGPYM010000003">
    <property type="protein sequence ID" value="KAH6897403.1"/>
    <property type="molecule type" value="Genomic_DNA"/>
</dbReference>